<reference evidence="1" key="1">
    <citation type="submission" date="2023-03" db="EMBL/GenBank/DDBJ databases">
        <title>Massive genome expansion in bonnet fungi (Mycena s.s.) driven by repeated elements and novel gene families across ecological guilds.</title>
        <authorList>
            <consortium name="Lawrence Berkeley National Laboratory"/>
            <person name="Harder C.B."/>
            <person name="Miyauchi S."/>
            <person name="Viragh M."/>
            <person name="Kuo A."/>
            <person name="Thoen E."/>
            <person name="Andreopoulos B."/>
            <person name="Lu D."/>
            <person name="Skrede I."/>
            <person name="Drula E."/>
            <person name="Henrissat B."/>
            <person name="Morin E."/>
            <person name="Kohler A."/>
            <person name="Barry K."/>
            <person name="LaButti K."/>
            <person name="Morin E."/>
            <person name="Salamov A."/>
            <person name="Lipzen A."/>
            <person name="Mereny Z."/>
            <person name="Hegedus B."/>
            <person name="Baldrian P."/>
            <person name="Stursova M."/>
            <person name="Weitz H."/>
            <person name="Taylor A."/>
            <person name="Grigoriev I.V."/>
            <person name="Nagy L.G."/>
            <person name="Martin F."/>
            <person name="Kauserud H."/>
        </authorList>
    </citation>
    <scope>NUCLEOTIDE SEQUENCE</scope>
    <source>
        <strain evidence="1">CBHHK002</strain>
    </source>
</reference>
<dbReference type="Proteomes" id="UP001218218">
    <property type="component" value="Unassembled WGS sequence"/>
</dbReference>
<comment type="caution">
    <text evidence="1">The sequence shown here is derived from an EMBL/GenBank/DDBJ whole genome shotgun (WGS) entry which is preliminary data.</text>
</comment>
<accession>A0AAD6YX92</accession>
<proteinExistence type="predicted"/>
<gene>
    <name evidence="1" type="ORF">DFH08DRAFT_919250</name>
</gene>
<evidence type="ECO:0000313" key="2">
    <source>
        <dbReference type="Proteomes" id="UP001218218"/>
    </source>
</evidence>
<protein>
    <submittedName>
        <fullName evidence="1">Uncharacterized protein</fullName>
    </submittedName>
</protein>
<organism evidence="1 2">
    <name type="scientific">Mycena albidolilacea</name>
    <dbReference type="NCBI Taxonomy" id="1033008"/>
    <lineage>
        <taxon>Eukaryota</taxon>
        <taxon>Fungi</taxon>
        <taxon>Dikarya</taxon>
        <taxon>Basidiomycota</taxon>
        <taxon>Agaricomycotina</taxon>
        <taxon>Agaricomycetes</taxon>
        <taxon>Agaricomycetidae</taxon>
        <taxon>Agaricales</taxon>
        <taxon>Marasmiineae</taxon>
        <taxon>Mycenaceae</taxon>
        <taxon>Mycena</taxon>
    </lineage>
</organism>
<keyword evidence="2" id="KW-1185">Reference proteome</keyword>
<dbReference type="AlphaFoldDB" id="A0AAD6YX92"/>
<sequence length="270" mass="30241">MDVLTQQAPREGMPRGYTRLAVMDGKTISHRGPLVNYKDGRFCDGHSNLRDQADGENGGEMGPALHIELGALGETPGNQVVHSFRAKTTYCLQTVQWACGYPISCGKCYHSESSPQVLAILDRIWAEYPESKPSFIAYDDACSLLRHIVTQDSDSTWLLTTKFIVDAWDYIGHRATDILCRLWCNPAPTNGSQPDLILVAQDDNGSTHQTRAFNTETADGFEPQLRQMSDVNYDFFVHVLMMIYAERVQKQVEKKDLGLSEEFWAEATGV</sequence>
<dbReference type="EMBL" id="JARIHO010000161">
    <property type="protein sequence ID" value="KAJ7300574.1"/>
    <property type="molecule type" value="Genomic_DNA"/>
</dbReference>
<evidence type="ECO:0000313" key="1">
    <source>
        <dbReference type="EMBL" id="KAJ7300574.1"/>
    </source>
</evidence>
<name>A0AAD6YX92_9AGAR</name>